<sequence length="214" mass="23033">MIITVFGATGQVGRFVVSQALALGYKVRAFGRNVSDLIDHDLNHDALTAIQGYVFDANDVRNAISGADAVISVLGGNMDGSDKTRSLGMKNIIAQMELTGVKRIVTLGGMGILNADEPEEGLLIEQTGYPEAYLAVGKEHLLAYQSLAASALDWTFICSPDILNKMGTGQYITAANYAPKPNHYQIAAGDLAHCMIACIREQQYLKQRVGISRL</sequence>
<evidence type="ECO:0000313" key="2">
    <source>
        <dbReference type="EMBL" id="BFG69857.1"/>
    </source>
</evidence>
<dbReference type="GO" id="GO:0016646">
    <property type="term" value="F:oxidoreductase activity, acting on the CH-NH group of donors, NAD or NADP as acceptor"/>
    <property type="evidence" value="ECO:0007669"/>
    <property type="project" value="TreeGrafter"/>
</dbReference>
<protein>
    <submittedName>
        <fullName evidence="2">SDR family oxidoreductase</fullName>
    </submittedName>
</protein>
<dbReference type="InterPro" id="IPR051606">
    <property type="entry name" value="Polyketide_Oxido-like"/>
</dbReference>
<dbReference type="PANTHER" id="PTHR43355">
    <property type="entry name" value="FLAVIN REDUCTASE (NADPH)"/>
    <property type="match status" value="1"/>
</dbReference>
<dbReference type="SUPFAM" id="SSF51735">
    <property type="entry name" value="NAD(P)-binding Rossmann-fold domains"/>
    <property type="match status" value="1"/>
</dbReference>
<organism evidence="2">
    <name type="scientific">Sediminibacterium sp. KACHI17</name>
    <dbReference type="NCBI Taxonomy" id="1751071"/>
    <lineage>
        <taxon>Bacteria</taxon>
        <taxon>Pseudomonadati</taxon>
        <taxon>Bacteroidota</taxon>
        <taxon>Chitinophagia</taxon>
        <taxon>Chitinophagales</taxon>
        <taxon>Chitinophagaceae</taxon>
        <taxon>Sediminibacterium</taxon>
    </lineage>
</organism>
<name>A0AAT9GGU6_9BACT</name>
<dbReference type="RefSeq" id="WP_353550159.1">
    <property type="nucleotide sequence ID" value="NZ_AP029612.1"/>
</dbReference>
<dbReference type="AlphaFoldDB" id="A0AAT9GGU6"/>
<dbReference type="InterPro" id="IPR016040">
    <property type="entry name" value="NAD(P)-bd_dom"/>
</dbReference>
<dbReference type="Pfam" id="PF13460">
    <property type="entry name" value="NAD_binding_10"/>
    <property type="match status" value="1"/>
</dbReference>
<gene>
    <name evidence="2" type="ORF">KACHI17_07380</name>
</gene>
<accession>A0AAT9GGU6</accession>
<reference evidence="2" key="1">
    <citation type="submission" date="2024-02" db="EMBL/GenBank/DDBJ databases">
        <title>Sediminibacterium planktonica sp. nov. and Sediminibacterium longus sp. nov., isolated from surface lake and river water.</title>
        <authorList>
            <person name="Watanabe K."/>
            <person name="Takemine S."/>
            <person name="Ishii Y."/>
            <person name="Ogata Y."/>
            <person name="Shindo C."/>
            <person name="Suda W."/>
        </authorList>
    </citation>
    <scope>NUCLEOTIDE SEQUENCE</scope>
    <source>
        <strain evidence="2">KACHI17</strain>
    </source>
</reference>
<proteinExistence type="predicted"/>
<dbReference type="Gene3D" id="3.40.50.720">
    <property type="entry name" value="NAD(P)-binding Rossmann-like Domain"/>
    <property type="match status" value="1"/>
</dbReference>
<evidence type="ECO:0000259" key="1">
    <source>
        <dbReference type="Pfam" id="PF13460"/>
    </source>
</evidence>
<dbReference type="InterPro" id="IPR036291">
    <property type="entry name" value="NAD(P)-bd_dom_sf"/>
</dbReference>
<feature type="domain" description="NAD(P)-binding" evidence="1">
    <location>
        <begin position="7"/>
        <end position="201"/>
    </location>
</feature>
<dbReference type="EMBL" id="AP029612">
    <property type="protein sequence ID" value="BFG69857.1"/>
    <property type="molecule type" value="Genomic_DNA"/>
</dbReference>
<dbReference type="PANTHER" id="PTHR43355:SF2">
    <property type="entry name" value="FLAVIN REDUCTASE (NADPH)"/>
    <property type="match status" value="1"/>
</dbReference>